<organism evidence="2 3">
    <name type="scientific">Lophium mytilinum</name>
    <dbReference type="NCBI Taxonomy" id="390894"/>
    <lineage>
        <taxon>Eukaryota</taxon>
        <taxon>Fungi</taxon>
        <taxon>Dikarya</taxon>
        <taxon>Ascomycota</taxon>
        <taxon>Pezizomycotina</taxon>
        <taxon>Dothideomycetes</taxon>
        <taxon>Pleosporomycetidae</taxon>
        <taxon>Mytilinidiales</taxon>
        <taxon>Mytilinidiaceae</taxon>
        <taxon>Lophium</taxon>
    </lineage>
</organism>
<dbReference type="Pfam" id="PF23867">
    <property type="entry name" value="Mmc1_N"/>
    <property type="match status" value="1"/>
</dbReference>
<feature type="non-terminal residue" evidence="2">
    <location>
        <position position="590"/>
    </location>
</feature>
<dbReference type="Proteomes" id="UP000799750">
    <property type="component" value="Unassembled WGS sequence"/>
</dbReference>
<name>A0A6A6QKB2_9PEZI</name>
<dbReference type="Pfam" id="PF23868">
    <property type="entry name" value="Mmc1_C"/>
    <property type="match status" value="1"/>
</dbReference>
<proteinExistence type="predicted"/>
<dbReference type="InterPro" id="IPR056196">
    <property type="entry name" value="Mmc1_C"/>
</dbReference>
<protein>
    <recommendedName>
        <fullName evidence="1">Mmc1 C-terminal domain-containing protein</fullName>
    </recommendedName>
</protein>
<feature type="domain" description="Mmc1 C-terminal" evidence="1">
    <location>
        <begin position="330"/>
        <end position="552"/>
    </location>
</feature>
<accession>A0A6A6QKB2</accession>
<sequence length="590" mass="63484">RRASSLASSTAINAPLDVPPSFKQLHHALDALGKTAANYVNLSRLQLALRGLAGENAVVRVAVLGIGGQAHARKMARLLLADPLGGEGAWEQRVESGEVEGKGLLLRYGDEAEFHPRNPLLETVSVPAKMLERYRMEVLVVGIDVGGGGGADGPGEAILVPSLQMAAAAGPGTVVQYPVHKAVVVGEGLESGIAYGRFTADAASRSIPPEMVKVAIGIPAPSTSVGNQPTKGVTAVDLDVAAKALAKFRESIANSVAYEHGWYSSGLPAITEWLMNGLSQQGSKLKPAVKHLILSSLDDIETKITAEDADRLNQLVASTIPEHTRTSILASLRIWAEHAHTELRDHLEGAFAGKNWRKIAWWKLFWRVDDVSMIASEVLERRWLVDAEKGSIYLTGRLEEAGLFKGQTRPGEEVLTKSPVKPLDAAGFTTPVSPFKWRAVAQHKATLVEDGEVRVPAPKPWPMQIPVMRALLLKDTVPPLQALAQSLVITTLSTTSLASALSALVYLSVPSLSVVESAAVAVFGVVWALRRMQVRWEEAREAWQGEITEEGRKALKYTEDLVAEVVKTGGQPDEDVEGVEQRRAAREAVL</sequence>
<reference evidence="2" key="1">
    <citation type="journal article" date="2020" name="Stud. Mycol.">
        <title>101 Dothideomycetes genomes: a test case for predicting lifestyles and emergence of pathogens.</title>
        <authorList>
            <person name="Haridas S."/>
            <person name="Albert R."/>
            <person name="Binder M."/>
            <person name="Bloem J."/>
            <person name="Labutti K."/>
            <person name="Salamov A."/>
            <person name="Andreopoulos B."/>
            <person name="Baker S."/>
            <person name="Barry K."/>
            <person name="Bills G."/>
            <person name="Bluhm B."/>
            <person name="Cannon C."/>
            <person name="Castanera R."/>
            <person name="Culley D."/>
            <person name="Daum C."/>
            <person name="Ezra D."/>
            <person name="Gonzalez J."/>
            <person name="Henrissat B."/>
            <person name="Kuo A."/>
            <person name="Liang C."/>
            <person name="Lipzen A."/>
            <person name="Lutzoni F."/>
            <person name="Magnuson J."/>
            <person name="Mondo S."/>
            <person name="Nolan M."/>
            <person name="Ohm R."/>
            <person name="Pangilinan J."/>
            <person name="Park H.-J."/>
            <person name="Ramirez L."/>
            <person name="Alfaro M."/>
            <person name="Sun H."/>
            <person name="Tritt A."/>
            <person name="Yoshinaga Y."/>
            <person name="Zwiers L.-H."/>
            <person name="Turgeon B."/>
            <person name="Goodwin S."/>
            <person name="Spatafora J."/>
            <person name="Crous P."/>
            <person name="Grigoriev I."/>
        </authorList>
    </citation>
    <scope>NUCLEOTIDE SEQUENCE</scope>
    <source>
        <strain evidence="2">CBS 269.34</strain>
    </source>
</reference>
<feature type="non-terminal residue" evidence="2">
    <location>
        <position position="1"/>
    </location>
</feature>
<evidence type="ECO:0000313" key="2">
    <source>
        <dbReference type="EMBL" id="KAF2492123.1"/>
    </source>
</evidence>
<dbReference type="PANTHER" id="PTHR38644">
    <property type="entry name" value="EXPRESSED PROTEIN"/>
    <property type="match status" value="1"/>
</dbReference>
<dbReference type="EMBL" id="MU004194">
    <property type="protein sequence ID" value="KAF2492123.1"/>
    <property type="molecule type" value="Genomic_DNA"/>
</dbReference>
<evidence type="ECO:0000259" key="1">
    <source>
        <dbReference type="Pfam" id="PF23868"/>
    </source>
</evidence>
<dbReference type="PANTHER" id="PTHR38644:SF1">
    <property type="entry name" value="EXPRESSED PROTEIN"/>
    <property type="match status" value="1"/>
</dbReference>
<evidence type="ECO:0000313" key="3">
    <source>
        <dbReference type="Proteomes" id="UP000799750"/>
    </source>
</evidence>
<dbReference type="AlphaFoldDB" id="A0A6A6QKB2"/>
<dbReference type="OrthoDB" id="5319015at2759"/>
<keyword evidence="3" id="KW-1185">Reference proteome</keyword>
<gene>
    <name evidence="2" type="ORF">BU16DRAFT_446850</name>
</gene>